<dbReference type="Proteomes" id="UP000706039">
    <property type="component" value="Unassembled WGS sequence"/>
</dbReference>
<dbReference type="InterPro" id="IPR039013">
    <property type="entry name" value="YgiF"/>
</dbReference>
<proteinExistence type="predicted"/>
<evidence type="ECO:0000313" key="4">
    <source>
        <dbReference type="Proteomes" id="UP000706039"/>
    </source>
</evidence>
<gene>
    <name evidence="3" type="ORF">K7G82_18970</name>
</gene>
<dbReference type="InterPro" id="IPR023577">
    <property type="entry name" value="CYTH_domain"/>
</dbReference>
<dbReference type="CDD" id="cd07756">
    <property type="entry name" value="CYTH-like_Pase_CHAD"/>
    <property type="match status" value="1"/>
</dbReference>
<evidence type="ECO:0000259" key="2">
    <source>
        <dbReference type="PROSITE" id="PS51708"/>
    </source>
</evidence>
<dbReference type="RefSeq" id="WP_222991507.1">
    <property type="nucleotide sequence ID" value="NZ_JAINVV010000009.1"/>
</dbReference>
<dbReference type="Gene3D" id="1.40.20.10">
    <property type="entry name" value="CHAD domain"/>
    <property type="match status" value="1"/>
</dbReference>
<dbReference type="PROSITE" id="PS51707">
    <property type="entry name" value="CYTH"/>
    <property type="match status" value="1"/>
</dbReference>
<protein>
    <submittedName>
        <fullName evidence="3">CHAD domain-containing protein</fullName>
    </submittedName>
</protein>
<dbReference type="InterPro" id="IPR033469">
    <property type="entry name" value="CYTH-like_dom_sf"/>
</dbReference>
<dbReference type="InterPro" id="IPR038186">
    <property type="entry name" value="CHAD_dom_sf"/>
</dbReference>
<dbReference type="SMART" id="SM00880">
    <property type="entry name" value="CHAD"/>
    <property type="match status" value="1"/>
</dbReference>
<dbReference type="Gene3D" id="2.40.320.10">
    <property type="entry name" value="Hypothetical Protein Pfu-838710-001"/>
    <property type="match status" value="1"/>
</dbReference>
<evidence type="ECO:0000313" key="3">
    <source>
        <dbReference type="EMBL" id="MBY8824395.1"/>
    </source>
</evidence>
<feature type="domain" description="CYTH" evidence="1">
    <location>
        <begin position="2"/>
        <end position="196"/>
    </location>
</feature>
<comment type="caution">
    <text evidence="3">The sequence shown here is derived from an EMBL/GenBank/DDBJ whole genome shotgun (WGS) entry which is preliminary data.</text>
</comment>
<dbReference type="EMBL" id="JAINVV010000009">
    <property type="protein sequence ID" value="MBY8824395.1"/>
    <property type="molecule type" value="Genomic_DNA"/>
</dbReference>
<reference evidence="3 4" key="1">
    <citation type="submission" date="2021-08" db="EMBL/GenBank/DDBJ databases">
        <authorList>
            <person name="Tuo L."/>
        </authorList>
    </citation>
    <scope>NUCLEOTIDE SEQUENCE [LARGE SCALE GENOMIC DNA]</scope>
    <source>
        <strain evidence="3 4">JCM 31229</strain>
    </source>
</reference>
<dbReference type="SUPFAM" id="SSF55154">
    <property type="entry name" value="CYTH-like phosphatases"/>
    <property type="match status" value="1"/>
</dbReference>
<organism evidence="3 4">
    <name type="scientific">Sphingomonas colocasiae</name>
    <dbReference type="NCBI Taxonomy" id="1848973"/>
    <lineage>
        <taxon>Bacteria</taxon>
        <taxon>Pseudomonadati</taxon>
        <taxon>Pseudomonadota</taxon>
        <taxon>Alphaproteobacteria</taxon>
        <taxon>Sphingomonadales</taxon>
        <taxon>Sphingomonadaceae</taxon>
        <taxon>Sphingomonas</taxon>
    </lineage>
</organism>
<accession>A0ABS7PST1</accession>
<dbReference type="PANTHER" id="PTHR39569:SF1">
    <property type="entry name" value="INORGANIC TRIPHOSPHATASE"/>
    <property type="match status" value="1"/>
</dbReference>
<dbReference type="PANTHER" id="PTHR39569">
    <property type="entry name" value="INORGANIC TRIPHOSPHATASE"/>
    <property type="match status" value="1"/>
</dbReference>
<feature type="domain" description="CHAD" evidence="2">
    <location>
        <begin position="210"/>
        <end position="481"/>
    </location>
</feature>
<dbReference type="Pfam" id="PF01928">
    <property type="entry name" value="CYTH"/>
    <property type="match status" value="1"/>
</dbReference>
<name>A0ABS7PST1_9SPHN</name>
<dbReference type="Pfam" id="PF05235">
    <property type="entry name" value="CHAD"/>
    <property type="match status" value="1"/>
</dbReference>
<evidence type="ECO:0000259" key="1">
    <source>
        <dbReference type="PROSITE" id="PS51707"/>
    </source>
</evidence>
<dbReference type="SMART" id="SM01118">
    <property type="entry name" value="CYTH"/>
    <property type="match status" value="1"/>
</dbReference>
<keyword evidence="4" id="KW-1185">Reference proteome</keyword>
<dbReference type="InterPro" id="IPR007899">
    <property type="entry name" value="CHAD_dom"/>
</dbReference>
<dbReference type="PROSITE" id="PS51708">
    <property type="entry name" value="CHAD"/>
    <property type="match status" value="1"/>
</dbReference>
<sequence>MADEIELKLELTGDAAARIEASGLLPGDPRKARQRSIYFDTPDRDLARAGFSLRIRRSGRKRIQTVKASGAGAAGLFVRSEWERPVDDDNPVLDCTTPLATLLGDAVDAVAPAFEVKIDRHEWIVMEGDAVIELVLDRGEVVAGERRSPVCEIELELKSGDPAALFVLARRIDAVAPVRLGVVTKSERGYRLIAAASAMARAERTELDGEMTAALAFRRIVQSCVRQFRLNEALLLTGPNPEALHQARVALRRLRSALSIFRPMIGADGDALGADLRWLASELGDARNLDMLLDRAGHGPLYDRIAAARAVAYERVHDALLSARVRGLMLALAEWAAIANWSGSSGGEADGDQPARGFAVAALDRFRRQVKRKGRDLAHLDDEARHALRKHAKKLRYAAEFFAALFGRKREKRRYKRFVKALEALQDHLGALNDLVTARRILKTLGVADGPDVSALLVEDAKDDLVEAAAEAHEDLVDTRRFW</sequence>